<gene>
    <name evidence="2" type="ORF">UFOVP520_42</name>
</gene>
<feature type="domain" description="Phage-like element PBSX protein XkdF" evidence="1">
    <location>
        <begin position="46"/>
        <end position="163"/>
    </location>
</feature>
<reference evidence="2" key="1">
    <citation type="submission" date="2020-04" db="EMBL/GenBank/DDBJ databases">
        <authorList>
            <person name="Chiriac C."/>
            <person name="Salcher M."/>
            <person name="Ghai R."/>
            <person name="Kavagutti S V."/>
        </authorList>
    </citation>
    <scope>NUCLEOTIDE SEQUENCE</scope>
</reference>
<sequence>MKIIELIISNDEDGIEAISLVDRPAIESNFITLAKEYEMNLAEVDLEKKILMGPALIPNKMIFRKDGDTKYQVFFSESTVEQASQMYLQNGNQSNATLQHKAKIDGMSLVESWIITDPEMDKSKSYGFSLPKGTWMVSMKADNQEVWAKAKSGEIKGFSIEGYFADKLSLELLPEISDEELVNQIINVIENEQR</sequence>
<dbReference type="Pfam" id="PF14550">
    <property type="entry name" value="Peptidase_S78_2"/>
    <property type="match status" value="1"/>
</dbReference>
<dbReference type="EMBL" id="LR796495">
    <property type="protein sequence ID" value="CAB4148270.1"/>
    <property type="molecule type" value="Genomic_DNA"/>
</dbReference>
<organism evidence="2">
    <name type="scientific">uncultured Caudovirales phage</name>
    <dbReference type="NCBI Taxonomy" id="2100421"/>
    <lineage>
        <taxon>Viruses</taxon>
        <taxon>Duplodnaviria</taxon>
        <taxon>Heunggongvirae</taxon>
        <taxon>Uroviricota</taxon>
        <taxon>Caudoviricetes</taxon>
        <taxon>Peduoviridae</taxon>
        <taxon>Maltschvirus</taxon>
        <taxon>Maltschvirus maltsch</taxon>
    </lineage>
</organism>
<accession>A0A6J5MTJ9</accession>
<protein>
    <submittedName>
        <fullName evidence="2">Phage-like element PBSX protein, XkdF</fullName>
    </submittedName>
</protein>
<name>A0A6J5MTJ9_9CAUD</name>
<dbReference type="InterPro" id="IPR027924">
    <property type="entry name" value="XkdF"/>
</dbReference>
<evidence type="ECO:0000259" key="1">
    <source>
        <dbReference type="Pfam" id="PF14550"/>
    </source>
</evidence>
<evidence type="ECO:0000313" key="2">
    <source>
        <dbReference type="EMBL" id="CAB4148270.1"/>
    </source>
</evidence>
<proteinExistence type="predicted"/>